<reference evidence="3 4" key="1">
    <citation type="submission" date="2020-08" db="EMBL/GenBank/DDBJ databases">
        <title>Genome public.</title>
        <authorList>
            <person name="Liu C."/>
            <person name="Sun Q."/>
        </authorList>
    </citation>
    <scope>NUCLEOTIDE SEQUENCE [LARGE SCALE GENOMIC DNA]</scope>
    <source>
        <strain evidence="3 4">BX3</strain>
    </source>
</reference>
<evidence type="ECO:0000313" key="4">
    <source>
        <dbReference type="Proteomes" id="UP000637513"/>
    </source>
</evidence>
<evidence type="ECO:0000256" key="2">
    <source>
        <dbReference type="SAM" id="MobiDB-lite"/>
    </source>
</evidence>
<feature type="coiled-coil region" evidence="1">
    <location>
        <begin position="77"/>
        <end position="125"/>
    </location>
</feature>
<gene>
    <name evidence="3" type="ORF">H8700_00330</name>
</gene>
<dbReference type="Proteomes" id="UP000637513">
    <property type="component" value="Unassembled WGS sequence"/>
</dbReference>
<feature type="compositionally biased region" description="Low complexity" evidence="2">
    <location>
        <begin position="182"/>
        <end position="194"/>
    </location>
</feature>
<name>A0ABR7MR18_9FIRM</name>
<dbReference type="EMBL" id="JACRSW010000001">
    <property type="protein sequence ID" value="MBC8556168.1"/>
    <property type="molecule type" value="Genomic_DNA"/>
</dbReference>
<organism evidence="3 4">
    <name type="scientific">Jutongia hominis</name>
    <dbReference type="NCBI Taxonomy" id="2763664"/>
    <lineage>
        <taxon>Bacteria</taxon>
        <taxon>Bacillati</taxon>
        <taxon>Bacillota</taxon>
        <taxon>Clostridia</taxon>
        <taxon>Lachnospirales</taxon>
        <taxon>Lachnospiraceae</taxon>
        <taxon>Jutongia</taxon>
    </lineage>
</organism>
<proteinExistence type="predicted"/>
<evidence type="ECO:0000313" key="3">
    <source>
        <dbReference type="EMBL" id="MBC8556168.1"/>
    </source>
</evidence>
<comment type="caution">
    <text evidence="3">The sequence shown here is derived from an EMBL/GenBank/DDBJ whole genome shotgun (WGS) entry which is preliminary data.</text>
</comment>
<keyword evidence="1" id="KW-0175">Coiled coil</keyword>
<evidence type="ECO:0000256" key="1">
    <source>
        <dbReference type="SAM" id="Coils"/>
    </source>
</evidence>
<feature type="region of interest" description="Disordered" evidence="2">
    <location>
        <begin position="177"/>
        <end position="207"/>
    </location>
</feature>
<keyword evidence="4" id="KW-1185">Reference proteome</keyword>
<accession>A0ABR7MR18</accession>
<feature type="compositionally biased region" description="Acidic residues" evidence="2">
    <location>
        <begin position="195"/>
        <end position="207"/>
    </location>
</feature>
<sequence length="207" mass="23736">MQESRIEQKIEDIYGFVESCKMQSFSSTKVIVPKNDLYDLLDDLRRDAPEEIKRYRKMLSQRDAILEDAEKKAADILADAQEQYSALVEEHNIMQEAYQQAEITVANANEEAERIIANARKQADEMGSGAIYYTTDMMDMAEKVIAKAYESTLNNSKALETALSGYLEIIRKNKAELLQANEPQPETESQQPQEEPYEEDYEDEGEE</sequence>
<protein>
    <submittedName>
        <fullName evidence="3">ATPase</fullName>
    </submittedName>
</protein>
<dbReference type="RefSeq" id="WP_022142292.1">
    <property type="nucleotide sequence ID" value="NZ_JACRSW010000001.1"/>
</dbReference>